<feature type="signal peptide" evidence="1">
    <location>
        <begin position="1"/>
        <end position="21"/>
    </location>
</feature>
<gene>
    <name evidence="4" type="primary">LOC112280263</name>
    <name evidence="3" type="ORF">PHYPA_004823</name>
</gene>
<dbReference type="Gramene" id="Pp3c3_22890V3.1">
    <property type="protein sequence ID" value="Pp3c3_22890V3.1"/>
    <property type="gene ID" value="Pp3c3_22890"/>
</dbReference>
<dbReference type="Proteomes" id="UP000006727">
    <property type="component" value="Chromosome 3"/>
</dbReference>
<accession>A0A2K1KVM9</accession>
<dbReference type="EnsemblPlants" id="Pp3c3_22890V3.1">
    <property type="protein sequence ID" value="Pp3c3_22890V3.1"/>
    <property type="gene ID" value="Pp3c3_22890"/>
</dbReference>
<feature type="domain" description="Gnk2-homologous" evidence="2">
    <location>
        <begin position="18"/>
        <end position="131"/>
    </location>
</feature>
<dbReference type="EnsemblPlants" id="Pp3c3_22890V3.4">
    <property type="protein sequence ID" value="Pp3c3_22890V3.4"/>
    <property type="gene ID" value="Pp3c3_22890"/>
</dbReference>
<feature type="chain" id="PRO_5043158392" description="Gnk2-homologous domain-containing protein" evidence="1">
    <location>
        <begin position="22"/>
        <end position="164"/>
    </location>
</feature>
<reference evidence="3 5" key="2">
    <citation type="journal article" date="2018" name="Plant J.">
        <title>The Physcomitrella patens chromosome-scale assembly reveals moss genome structure and evolution.</title>
        <authorList>
            <person name="Lang D."/>
            <person name="Ullrich K.K."/>
            <person name="Murat F."/>
            <person name="Fuchs J."/>
            <person name="Jenkins J."/>
            <person name="Haas F.B."/>
            <person name="Piednoel M."/>
            <person name="Gundlach H."/>
            <person name="Van Bel M."/>
            <person name="Meyberg R."/>
            <person name="Vives C."/>
            <person name="Morata J."/>
            <person name="Symeonidi A."/>
            <person name="Hiss M."/>
            <person name="Muchero W."/>
            <person name="Kamisugi Y."/>
            <person name="Saleh O."/>
            <person name="Blanc G."/>
            <person name="Decker E.L."/>
            <person name="van Gessel N."/>
            <person name="Grimwood J."/>
            <person name="Hayes R.D."/>
            <person name="Graham S.W."/>
            <person name="Gunter L.E."/>
            <person name="McDaniel S.F."/>
            <person name="Hoernstein S.N.W."/>
            <person name="Larsson A."/>
            <person name="Li F.W."/>
            <person name="Perroud P.F."/>
            <person name="Phillips J."/>
            <person name="Ranjan P."/>
            <person name="Rokshar D.S."/>
            <person name="Rothfels C.J."/>
            <person name="Schneider L."/>
            <person name="Shu S."/>
            <person name="Stevenson D.W."/>
            <person name="Thummler F."/>
            <person name="Tillich M."/>
            <person name="Villarreal Aguilar J.C."/>
            <person name="Widiez T."/>
            <person name="Wong G.K."/>
            <person name="Wymore A."/>
            <person name="Zhang Y."/>
            <person name="Zimmer A.D."/>
            <person name="Quatrano R.S."/>
            <person name="Mayer K.F.X."/>
            <person name="Goodstein D."/>
            <person name="Casacuberta J.M."/>
            <person name="Vandepoele K."/>
            <person name="Reski R."/>
            <person name="Cuming A.C."/>
            <person name="Tuskan G.A."/>
            <person name="Maumus F."/>
            <person name="Salse J."/>
            <person name="Schmutz J."/>
            <person name="Rensing S.A."/>
        </authorList>
    </citation>
    <scope>NUCLEOTIDE SEQUENCE [LARGE SCALE GENOMIC DNA]</scope>
    <source>
        <strain evidence="4 5">cv. Gransden 2004</strain>
    </source>
</reference>
<dbReference type="AlphaFoldDB" id="A0A2K1KVM9"/>
<dbReference type="GeneID" id="112280263"/>
<organism evidence="3">
    <name type="scientific">Physcomitrium patens</name>
    <name type="common">Spreading-leaved earth moss</name>
    <name type="synonym">Physcomitrella patens</name>
    <dbReference type="NCBI Taxonomy" id="3218"/>
    <lineage>
        <taxon>Eukaryota</taxon>
        <taxon>Viridiplantae</taxon>
        <taxon>Streptophyta</taxon>
        <taxon>Embryophyta</taxon>
        <taxon>Bryophyta</taxon>
        <taxon>Bryophytina</taxon>
        <taxon>Bryopsida</taxon>
        <taxon>Funariidae</taxon>
        <taxon>Funariales</taxon>
        <taxon>Funariaceae</taxon>
        <taxon>Physcomitrium</taxon>
    </lineage>
</organism>
<protein>
    <recommendedName>
        <fullName evidence="2">Gnk2-homologous domain-containing protein</fullName>
    </recommendedName>
</protein>
<proteinExistence type="predicted"/>
<dbReference type="PROSITE" id="PS51473">
    <property type="entry name" value="GNK2"/>
    <property type="match status" value="1"/>
</dbReference>
<dbReference type="EMBL" id="ABEU02000003">
    <property type="protein sequence ID" value="PNR57829.1"/>
    <property type="molecule type" value="Genomic_DNA"/>
</dbReference>
<evidence type="ECO:0000256" key="1">
    <source>
        <dbReference type="SAM" id="SignalP"/>
    </source>
</evidence>
<evidence type="ECO:0000313" key="4">
    <source>
        <dbReference type="EnsemblPlants" id="Pp3c3_22890V3.1"/>
    </source>
</evidence>
<evidence type="ECO:0000259" key="2">
    <source>
        <dbReference type="PROSITE" id="PS51473"/>
    </source>
</evidence>
<reference evidence="4" key="3">
    <citation type="submission" date="2020-12" db="UniProtKB">
        <authorList>
            <consortium name="EnsemblPlants"/>
        </authorList>
    </citation>
    <scope>IDENTIFICATION</scope>
</reference>
<dbReference type="InterPro" id="IPR038408">
    <property type="entry name" value="GNK2_sf"/>
</dbReference>
<evidence type="ECO:0000313" key="3">
    <source>
        <dbReference type="EMBL" id="PNR57829.1"/>
    </source>
</evidence>
<keyword evidence="5" id="KW-1185">Reference proteome</keyword>
<dbReference type="EnsemblPlants" id="Pp3c3_22890V3.5">
    <property type="protein sequence ID" value="Pp3c3_22890V3.5"/>
    <property type="gene ID" value="Pp3c3_22890"/>
</dbReference>
<dbReference type="RefSeq" id="XP_024371329.1">
    <property type="nucleotide sequence ID" value="XM_024515561.2"/>
</dbReference>
<dbReference type="Gramene" id="Pp3c3_22890V3.5">
    <property type="protein sequence ID" value="Pp3c3_22890V3.5"/>
    <property type="gene ID" value="Pp3c3_22890"/>
</dbReference>
<sequence length="164" mass="18938">MAKLMWIVALLCLLEVEGVRGAYNCSRSHILDTTADDFYKNLKEGCNNLRVYLYKQTDRKMNVTATSDETELNVYVWGGCDPDGDFYMCRDCIDSQCENLFDLCGKSSWGELNFVIDEKVVCFVHYNGIDYKQPDDAPATLIQPYRQSLLFFLLRHLYLVLLIT</sequence>
<dbReference type="KEGG" id="ppp:112280263"/>
<dbReference type="Gene3D" id="3.30.430.20">
    <property type="entry name" value="Gnk2 domain, C-X8-C-X2-C motif"/>
    <property type="match status" value="1"/>
</dbReference>
<dbReference type="PaxDb" id="3218-PP1S47_116V6.1"/>
<keyword evidence="1" id="KW-0732">Signal</keyword>
<dbReference type="Gramene" id="Pp3c3_22890V3.4">
    <property type="protein sequence ID" value="Pp3c3_22890V3.4"/>
    <property type="gene ID" value="Pp3c3_22890"/>
</dbReference>
<dbReference type="InterPro" id="IPR002902">
    <property type="entry name" value="GNK2"/>
</dbReference>
<reference evidence="3 5" key="1">
    <citation type="journal article" date="2008" name="Science">
        <title>The Physcomitrella genome reveals evolutionary insights into the conquest of land by plants.</title>
        <authorList>
            <person name="Rensing S."/>
            <person name="Lang D."/>
            <person name="Zimmer A."/>
            <person name="Terry A."/>
            <person name="Salamov A."/>
            <person name="Shapiro H."/>
            <person name="Nishiyama T."/>
            <person name="Perroud P.-F."/>
            <person name="Lindquist E."/>
            <person name="Kamisugi Y."/>
            <person name="Tanahashi T."/>
            <person name="Sakakibara K."/>
            <person name="Fujita T."/>
            <person name="Oishi K."/>
            <person name="Shin-I T."/>
            <person name="Kuroki Y."/>
            <person name="Toyoda A."/>
            <person name="Suzuki Y."/>
            <person name="Hashimoto A."/>
            <person name="Yamaguchi K."/>
            <person name="Sugano A."/>
            <person name="Kohara Y."/>
            <person name="Fujiyama A."/>
            <person name="Anterola A."/>
            <person name="Aoki S."/>
            <person name="Ashton N."/>
            <person name="Barbazuk W.B."/>
            <person name="Barker E."/>
            <person name="Bennetzen J."/>
            <person name="Bezanilla M."/>
            <person name="Blankenship R."/>
            <person name="Cho S.H."/>
            <person name="Dutcher S."/>
            <person name="Estelle M."/>
            <person name="Fawcett J.A."/>
            <person name="Gundlach H."/>
            <person name="Hanada K."/>
            <person name="Heyl A."/>
            <person name="Hicks K.A."/>
            <person name="Hugh J."/>
            <person name="Lohr M."/>
            <person name="Mayer K."/>
            <person name="Melkozernov A."/>
            <person name="Murata T."/>
            <person name="Nelson D."/>
            <person name="Pils B."/>
            <person name="Prigge M."/>
            <person name="Reiss B."/>
            <person name="Renner T."/>
            <person name="Rombauts S."/>
            <person name="Rushton P."/>
            <person name="Sanderfoot A."/>
            <person name="Schween G."/>
            <person name="Shiu S.-H."/>
            <person name="Stueber K."/>
            <person name="Theodoulou F.L."/>
            <person name="Tu H."/>
            <person name="Van de Peer Y."/>
            <person name="Verrier P.J."/>
            <person name="Waters E."/>
            <person name="Wood A."/>
            <person name="Yang L."/>
            <person name="Cove D."/>
            <person name="Cuming A."/>
            <person name="Hasebe M."/>
            <person name="Lucas S."/>
            <person name="Mishler D.B."/>
            <person name="Reski R."/>
            <person name="Grigoriev I."/>
            <person name="Quatrano R.S."/>
            <person name="Boore J.L."/>
        </authorList>
    </citation>
    <scope>NUCLEOTIDE SEQUENCE [LARGE SCALE GENOMIC DNA]</scope>
    <source>
        <strain evidence="4 5">cv. Gransden 2004</strain>
    </source>
</reference>
<name>A0A2K1KVM9_PHYPA</name>
<evidence type="ECO:0000313" key="5">
    <source>
        <dbReference type="Proteomes" id="UP000006727"/>
    </source>
</evidence>